<dbReference type="InterPro" id="IPR022789">
    <property type="entry name" value="ParD"/>
</dbReference>
<dbReference type="InterPro" id="IPR010985">
    <property type="entry name" value="Ribbon_hlx_hlx"/>
</dbReference>
<dbReference type="Gene3D" id="6.10.10.120">
    <property type="entry name" value="Antitoxin ParD1-like"/>
    <property type="match status" value="1"/>
</dbReference>
<dbReference type="AlphaFoldDB" id="A0A286U3U7"/>
<sequence length="95" mass="11345">MSRTSISFTPPYDEWIKSQIKREEFRNKSDVINDLIRKARKELDESEYISAKLIKSEKSGFLDKFRDEILAGFKDRLRHNGELCSFKTVCIYFMR</sequence>
<comment type="caution">
    <text evidence="2">The sequence shown here is derived from an EMBL/GenBank/DDBJ whole genome shotgun (WGS) entry which is preliminary data.</text>
</comment>
<gene>
    <name evidence="2" type="ORF">SCALIN_C43_0059</name>
</gene>
<dbReference type="Pfam" id="PF03693">
    <property type="entry name" value="ParD_antitoxin"/>
    <property type="match status" value="1"/>
</dbReference>
<dbReference type="RefSeq" id="WP_096896193.1">
    <property type="nucleotide sequence ID" value="NZ_BAOS01000043.1"/>
</dbReference>
<evidence type="ECO:0000313" key="2">
    <source>
        <dbReference type="EMBL" id="GAX62803.1"/>
    </source>
</evidence>
<dbReference type="GO" id="GO:0006355">
    <property type="term" value="P:regulation of DNA-templated transcription"/>
    <property type="evidence" value="ECO:0007669"/>
    <property type="project" value="InterPro"/>
</dbReference>
<keyword evidence="1" id="KW-1277">Toxin-antitoxin system</keyword>
<dbReference type="OrthoDB" id="517416at2"/>
<evidence type="ECO:0000313" key="3">
    <source>
        <dbReference type="Proteomes" id="UP000218542"/>
    </source>
</evidence>
<dbReference type="EMBL" id="BAOS01000043">
    <property type="protein sequence ID" value="GAX62803.1"/>
    <property type="molecule type" value="Genomic_DNA"/>
</dbReference>
<protein>
    <submittedName>
        <fullName evidence="2">Transcriptional regulator</fullName>
    </submittedName>
</protein>
<dbReference type="InterPro" id="IPR038296">
    <property type="entry name" value="ParD_sf"/>
</dbReference>
<proteinExistence type="predicted"/>
<evidence type="ECO:0000256" key="1">
    <source>
        <dbReference type="ARBA" id="ARBA00022649"/>
    </source>
</evidence>
<reference evidence="3" key="1">
    <citation type="journal article" date="2017" name="Environ. Microbiol. Rep.">
        <title>Genetic Diversity of Marine Anaerobic Ammonium-Oxidizing Bacteria as Revealed by Genomic and Proteomic Analyses of 'Candidatus Scalindua japonica'.</title>
        <authorList>
            <person name="Oshiki M."/>
            <person name="Mizuto K."/>
            <person name="Kimura Z."/>
            <person name="Kindaichi T."/>
            <person name="Satoh H."/>
            <person name="Okabe S."/>
        </authorList>
    </citation>
    <scope>NUCLEOTIDE SEQUENCE [LARGE SCALE GENOMIC DNA]</scope>
    <source>
        <strain evidence="3">husup-a2</strain>
    </source>
</reference>
<accession>A0A286U3U7</accession>
<name>A0A286U3U7_9BACT</name>
<organism evidence="2 3">
    <name type="scientific">Candidatus Scalindua japonica</name>
    <dbReference type="NCBI Taxonomy" id="1284222"/>
    <lineage>
        <taxon>Bacteria</taxon>
        <taxon>Pseudomonadati</taxon>
        <taxon>Planctomycetota</taxon>
        <taxon>Candidatus Brocadiia</taxon>
        <taxon>Candidatus Brocadiales</taxon>
        <taxon>Candidatus Scalinduaceae</taxon>
        <taxon>Candidatus Scalindua</taxon>
    </lineage>
</organism>
<dbReference type="SUPFAM" id="SSF47598">
    <property type="entry name" value="Ribbon-helix-helix"/>
    <property type="match status" value="1"/>
</dbReference>
<keyword evidence="3" id="KW-1185">Reference proteome</keyword>
<dbReference type="Proteomes" id="UP000218542">
    <property type="component" value="Unassembled WGS sequence"/>
</dbReference>